<dbReference type="AlphaFoldDB" id="A0A3N2S1U5"/>
<dbReference type="OrthoDB" id="5678344at2"/>
<name>A0A3N2S1U5_9ENTR</name>
<gene>
    <name evidence="1" type="ORF">EB837_12360</name>
</gene>
<dbReference type="RefSeq" id="WP_123651409.1">
    <property type="nucleotide sequence ID" value="NZ_RHFN01000011.1"/>
</dbReference>
<protein>
    <submittedName>
        <fullName evidence="1">Uncharacterized protein</fullName>
    </submittedName>
</protein>
<evidence type="ECO:0000313" key="1">
    <source>
        <dbReference type="EMBL" id="ROU13712.1"/>
    </source>
</evidence>
<sequence length="108" mass="12108">MTINLTDPANHPANSPLTAKRIERVIETLQRSIQYQNGGDMAYVIADAIKGLEELLVSKEAASEPVTGDELDRLIWGIERHGNMKRTLAALVELRDRRKADKQELEAK</sequence>
<accession>A0A3N2S1U5</accession>
<organism evidence="1 2">
    <name type="scientific">Kluyvera ascorbata</name>
    <dbReference type="NCBI Taxonomy" id="51288"/>
    <lineage>
        <taxon>Bacteria</taxon>
        <taxon>Pseudomonadati</taxon>
        <taxon>Pseudomonadota</taxon>
        <taxon>Gammaproteobacteria</taxon>
        <taxon>Enterobacterales</taxon>
        <taxon>Enterobacteriaceae</taxon>
        <taxon>Kluyvera</taxon>
    </lineage>
</organism>
<evidence type="ECO:0000313" key="2">
    <source>
        <dbReference type="Proteomes" id="UP000268051"/>
    </source>
</evidence>
<dbReference type="Proteomes" id="UP000268051">
    <property type="component" value="Unassembled WGS sequence"/>
</dbReference>
<comment type="caution">
    <text evidence="1">The sequence shown here is derived from an EMBL/GenBank/DDBJ whole genome shotgun (WGS) entry which is preliminary data.</text>
</comment>
<proteinExistence type="predicted"/>
<dbReference type="EMBL" id="RHFN01000011">
    <property type="protein sequence ID" value="ROU13712.1"/>
    <property type="molecule type" value="Genomic_DNA"/>
</dbReference>
<reference evidence="1 2" key="1">
    <citation type="submission" date="2018-10" db="EMBL/GenBank/DDBJ databases">
        <title>Horizontal transference of carbapenem resistance between Klebsiella pneumoniae and Kluyvera ascorbata during abdominal infection: a case report.</title>
        <authorList>
            <person name="Raro O.H.F."/>
            <person name="Lima-Morales D."/>
            <person name="Barth A.L."/>
            <person name="Paim T.G.S."/>
            <person name="Mott M.P."/>
            <person name="Riche C.V.W."/>
            <person name="Teixeira U.F."/>
            <person name="Waechter F."/>
            <person name="Dias C.A.G."/>
        </authorList>
    </citation>
    <scope>NUCLEOTIDE SEQUENCE [LARGE SCALE GENOMIC DNA]</scope>
    <source>
        <strain evidence="1 2">OT2</strain>
    </source>
</reference>